<protein>
    <submittedName>
        <fullName evidence="1">DUF3500 domain-containing protein</fullName>
    </submittedName>
</protein>
<gene>
    <name evidence="1" type="ORF">TEK04_05265</name>
</gene>
<evidence type="ECO:0000313" key="2">
    <source>
        <dbReference type="Proteomes" id="UP001361570"/>
    </source>
</evidence>
<name>A0ABU8DQK6_9ACTN</name>
<dbReference type="PANTHER" id="PTHR37489:SF1">
    <property type="entry name" value="DUF3500 DOMAIN-CONTAINING PROTEIN"/>
    <property type="match status" value="1"/>
</dbReference>
<accession>A0ABU8DQK6</accession>
<evidence type="ECO:0000313" key="1">
    <source>
        <dbReference type="EMBL" id="MEI4271122.1"/>
    </source>
</evidence>
<dbReference type="Proteomes" id="UP001361570">
    <property type="component" value="Unassembled WGS sequence"/>
</dbReference>
<dbReference type="Pfam" id="PF12006">
    <property type="entry name" value="DUF3500"/>
    <property type="match status" value="1"/>
</dbReference>
<dbReference type="EMBL" id="JBAPLU010000004">
    <property type="protein sequence ID" value="MEI4271122.1"/>
    <property type="molecule type" value="Genomic_DNA"/>
</dbReference>
<sequence length="382" mass="42053">MYEAIIKPVRPFTGIRLTDDEPGATTEWPPPGPADEALAIEVTQALQAVLDALSADQRDRVSFAADAPEWQTWLNTHPNVVRQGVLLEELDGGQRDRVLALMRASLSERGYQQARDIMRINGLLVELVRSPEEFGEWPYFLTVFGTPGEGRSWGWQLDGHHLNLNVAVVGGRVVTTPAFMGSEPTSVTSGPLAGTTVLRAEHRAGLELMQALSADQQATATSHPSILTADLPEELRHLINGRTLAGPFADNVALDHQGVRGADLDGAQRDLLRAAIGTYLDWSPASNAAVRAALVDEHLDRTSFTWMGAVADRGPFYYRILSPVVLVEFDHHAGTVFDVPDPTWQHIHTMVRTPRGGDYGVDLIRRHHQQYDHSDGSHRPWS</sequence>
<dbReference type="InterPro" id="IPR021889">
    <property type="entry name" value="DUF3500"/>
</dbReference>
<organism evidence="1 2">
    <name type="scientific">Klenkia sesuvii</name>
    <dbReference type="NCBI Taxonomy" id="3103137"/>
    <lineage>
        <taxon>Bacteria</taxon>
        <taxon>Bacillati</taxon>
        <taxon>Actinomycetota</taxon>
        <taxon>Actinomycetes</taxon>
        <taxon>Geodermatophilales</taxon>
        <taxon>Geodermatophilaceae</taxon>
        <taxon>Klenkia</taxon>
    </lineage>
</organism>
<comment type="caution">
    <text evidence="1">The sequence shown here is derived from an EMBL/GenBank/DDBJ whole genome shotgun (WGS) entry which is preliminary data.</text>
</comment>
<keyword evidence="2" id="KW-1185">Reference proteome</keyword>
<dbReference type="PANTHER" id="PTHR37489">
    <property type="entry name" value="DUF3500 DOMAIN-CONTAINING PROTEIN"/>
    <property type="match status" value="1"/>
</dbReference>
<reference evidence="1 2" key="1">
    <citation type="submission" date="2024-03" db="EMBL/GenBank/DDBJ databases">
        <title>Draft genome sequence of Klenkia sp. LSe6-5.</title>
        <authorList>
            <person name="Duangmal K."/>
            <person name="Chantavorakit T."/>
        </authorList>
    </citation>
    <scope>NUCLEOTIDE SEQUENCE [LARGE SCALE GENOMIC DNA]</scope>
    <source>
        <strain evidence="1 2">LSe6-5</strain>
    </source>
</reference>
<proteinExistence type="predicted"/>